<dbReference type="EMBL" id="UGNP01000001">
    <property type="protein sequence ID" value="STX09885.1"/>
    <property type="molecule type" value="Genomic_DNA"/>
</dbReference>
<dbReference type="EMBL" id="SNZG01000006">
    <property type="protein sequence ID" value="TDR41380.1"/>
    <property type="molecule type" value="Genomic_DNA"/>
</dbReference>
<dbReference type="PROSITE" id="PS51186">
    <property type="entry name" value="GNAT"/>
    <property type="match status" value="1"/>
</dbReference>
<organism evidence="2 4">
    <name type="scientific">Kurthia zopfii</name>
    <dbReference type="NCBI Taxonomy" id="1650"/>
    <lineage>
        <taxon>Bacteria</taxon>
        <taxon>Bacillati</taxon>
        <taxon>Bacillota</taxon>
        <taxon>Bacilli</taxon>
        <taxon>Bacillales</taxon>
        <taxon>Caryophanaceae</taxon>
        <taxon>Kurthia</taxon>
    </lineage>
</organism>
<dbReference type="GO" id="GO:0016747">
    <property type="term" value="F:acyltransferase activity, transferring groups other than amino-acyl groups"/>
    <property type="evidence" value="ECO:0007669"/>
    <property type="project" value="InterPro"/>
</dbReference>
<name>A0A8B4QB27_9BACL</name>
<dbReference type="Proteomes" id="UP000294641">
    <property type="component" value="Unassembled WGS sequence"/>
</dbReference>
<keyword evidence="5" id="KW-1185">Reference proteome</keyword>
<dbReference type="Proteomes" id="UP000254330">
    <property type="component" value="Unassembled WGS sequence"/>
</dbReference>
<dbReference type="AlphaFoldDB" id="A0A8B4QB27"/>
<evidence type="ECO:0000313" key="2">
    <source>
        <dbReference type="EMBL" id="STX09885.1"/>
    </source>
</evidence>
<dbReference type="InterPro" id="IPR000182">
    <property type="entry name" value="GNAT_dom"/>
</dbReference>
<reference evidence="3 5" key="2">
    <citation type="submission" date="2019-03" db="EMBL/GenBank/DDBJ databases">
        <title>Genomic Encyclopedia of Type Strains, Phase IV (KMG-IV): sequencing the most valuable type-strain genomes for metagenomic binning, comparative biology and taxonomic classification.</title>
        <authorList>
            <person name="Goeker M."/>
        </authorList>
    </citation>
    <scope>NUCLEOTIDE SEQUENCE [LARGE SCALE GENOMIC DNA]</scope>
    <source>
        <strain evidence="3 5">DSM 20580</strain>
    </source>
</reference>
<dbReference type="Gene3D" id="3.40.630.30">
    <property type="match status" value="1"/>
</dbReference>
<proteinExistence type="predicted"/>
<gene>
    <name evidence="3" type="ORF">DFR61_10678</name>
    <name evidence="2" type="ORF">NCTC10597_01592</name>
</gene>
<accession>A0A8B4QB27</accession>
<dbReference type="CDD" id="cd04301">
    <property type="entry name" value="NAT_SF"/>
    <property type="match status" value="1"/>
</dbReference>
<dbReference type="InterPro" id="IPR016181">
    <property type="entry name" value="Acyl_CoA_acyltransferase"/>
</dbReference>
<protein>
    <submittedName>
        <fullName evidence="3">Acetyltransferase (GNAT) family protein</fullName>
    </submittedName>
    <submittedName>
        <fullName evidence="2">Ribosomal-protein-alanine acetyltransferase</fullName>
    </submittedName>
</protein>
<reference evidence="2 4" key="1">
    <citation type="submission" date="2018-06" db="EMBL/GenBank/DDBJ databases">
        <authorList>
            <consortium name="Pathogen Informatics"/>
            <person name="Doyle S."/>
        </authorList>
    </citation>
    <scope>NUCLEOTIDE SEQUENCE [LARGE SCALE GENOMIC DNA]</scope>
    <source>
        <strain evidence="2 4">NCTC10597</strain>
    </source>
</reference>
<feature type="domain" description="N-acetyltransferase" evidence="1">
    <location>
        <begin position="25"/>
        <end position="180"/>
    </location>
</feature>
<keyword evidence="2" id="KW-0808">Transferase</keyword>
<comment type="caution">
    <text evidence="2">The sequence shown here is derived from an EMBL/GenBank/DDBJ whole genome shotgun (WGS) entry which is preliminary data.</text>
</comment>
<dbReference type="Pfam" id="PF00583">
    <property type="entry name" value="Acetyltransf_1"/>
    <property type="match status" value="1"/>
</dbReference>
<evidence type="ECO:0000259" key="1">
    <source>
        <dbReference type="PROSITE" id="PS51186"/>
    </source>
</evidence>
<sequence>MENISLYLSKAFYHIINTDKGGDDLEIKIEHSSNAKVIHKIMSKAYAEYINDPAPSSALSETVSSINNALLDGQKALIGSIAGQPIACVRYLINEHGLYFFRMSVLPTMQGLGIAKQLLLALEGIARDSGVHTINCKVRVSVLRNLQLYQSKGYAIYNQQVVEADNGTKIDIVTMTKTISN</sequence>
<evidence type="ECO:0000313" key="3">
    <source>
        <dbReference type="EMBL" id="TDR41380.1"/>
    </source>
</evidence>
<evidence type="ECO:0000313" key="4">
    <source>
        <dbReference type="Proteomes" id="UP000254330"/>
    </source>
</evidence>
<evidence type="ECO:0000313" key="5">
    <source>
        <dbReference type="Proteomes" id="UP000294641"/>
    </source>
</evidence>
<dbReference type="SUPFAM" id="SSF55729">
    <property type="entry name" value="Acyl-CoA N-acyltransferases (Nat)"/>
    <property type="match status" value="1"/>
</dbReference>